<evidence type="ECO:0000313" key="1">
    <source>
        <dbReference type="EMBL" id="KAH6927325.1"/>
    </source>
</evidence>
<evidence type="ECO:0000313" key="2">
    <source>
        <dbReference type="Proteomes" id="UP000821845"/>
    </source>
</evidence>
<protein>
    <submittedName>
        <fullName evidence="1">Uncharacterized protein</fullName>
    </submittedName>
</protein>
<comment type="caution">
    <text evidence="1">The sequence shown here is derived from an EMBL/GenBank/DDBJ whole genome shotgun (WGS) entry which is preliminary data.</text>
</comment>
<sequence>MMTRGHVTGVEFVNARARFWSISIRTSSSTWVRGRSGSRLQKSAAGNKQGCAFSPSTAADSLSQEHDARKDRAPRSSGDNQRNAEGDSRGCRGASAKSGPPRSGVCIQPRRHSLFSSPLCDNVPNPCHLSPQRGRKQHAGRHTKRTYAIAVVARDPLPRAASSRWDESGRFSTAFHEWARKRDAPLPEHGATRSQSTKSPAARA</sequence>
<gene>
    <name evidence="1" type="ORF">HPB50_001660</name>
</gene>
<keyword evidence="2" id="KW-1185">Reference proteome</keyword>
<name>A0ACB7RXS4_HYAAI</name>
<organism evidence="1 2">
    <name type="scientific">Hyalomma asiaticum</name>
    <name type="common">Tick</name>
    <dbReference type="NCBI Taxonomy" id="266040"/>
    <lineage>
        <taxon>Eukaryota</taxon>
        <taxon>Metazoa</taxon>
        <taxon>Ecdysozoa</taxon>
        <taxon>Arthropoda</taxon>
        <taxon>Chelicerata</taxon>
        <taxon>Arachnida</taxon>
        <taxon>Acari</taxon>
        <taxon>Parasitiformes</taxon>
        <taxon>Ixodida</taxon>
        <taxon>Ixodoidea</taxon>
        <taxon>Ixodidae</taxon>
        <taxon>Hyalomminae</taxon>
        <taxon>Hyalomma</taxon>
    </lineage>
</organism>
<reference evidence="1" key="1">
    <citation type="submission" date="2020-05" db="EMBL/GenBank/DDBJ databases">
        <title>Large-scale comparative analyses of tick genomes elucidate their genetic diversity and vector capacities.</title>
        <authorList>
            <person name="Jia N."/>
            <person name="Wang J."/>
            <person name="Shi W."/>
            <person name="Du L."/>
            <person name="Sun Y."/>
            <person name="Zhan W."/>
            <person name="Jiang J."/>
            <person name="Wang Q."/>
            <person name="Zhang B."/>
            <person name="Ji P."/>
            <person name="Sakyi L.B."/>
            <person name="Cui X."/>
            <person name="Yuan T."/>
            <person name="Jiang B."/>
            <person name="Yang W."/>
            <person name="Lam T.T.-Y."/>
            <person name="Chang Q."/>
            <person name="Ding S."/>
            <person name="Wang X."/>
            <person name="Zhu J."/>
            <person name="Ruan X."/>
            <person name="Zhao L."/>
            <person name="Wei J."/>
            <person name="Que T."/>
            <person name="Du C."/>
            <person name="Cheng J."/>
            <person name="Dai P."/>
            <person name="Han X."/>
            <person name="Huang E."/>
            <person name="Gao Y."/>
            <person name="Liu J."/>
            <person name="Shao H."/>
            <person name="Ye R."/>
            <person name="Li L."/>
            <person name="Wei W."/>
            <person name="Wang X."/>
            <person name="Wang C."/>
            <person name="Yang T."/>
            <person name="Huo Q."/>
            <person name="Li W."/>
            <person name="Guo W."/>
            <person name="Chen H."/>
            <person name="Zhou L."/>
            <person name="Ni X."/>
            <person name="Tian J."/>
            <person name="Zhou Y."/>
            <person name="Sheng Y."/>
            <person name="Liu T."/>
            <person name="Pan Y."/>
            <person name="Xia L."/>
            <person name="Li J."/>
            <person name="Zhao F."/>
            <person name="Cao W."/>
        </authorList>
    </citation>
    <scope>NUCLEOTIDE SEQUENCE</scope>
    <source>
        <strain evidence="1">Hyas-2018</strain>
    </source>
</reference>
<dbReference type="Proteomes" id="UP000821845">
    <property type="component" value="Chromosome 6"/>
</dbReference>
<dbReference type="EMBL" id="CM023486">
    <property type="protein sequence ID" value="KAH6927325.1"/>
    <property type="molecule type" value="Genomic_DNA"/>
</dbReference>
<proteinExistence type="predicted"/>
<accession>A0ACB7RXS4</accession>